<dbReference type="OrthoDB" id="1698395at2759"/>
<protein>
    <submittedName>
        <fullName evidence="2">Uncharacterized protein</fullName>
    </submittedName>
</protein>
<keyword evidence="3" id="KW-1185">Reference proteome</keyword>
<organism evidence="2 3">
    <name type="scientific">Kingdonia uniflora</name>
    <dbReference type="NCBI Taxonomy" id="39325"/>
    <lineage>
        <taxon>Eukaryota</taxon>
        <taxon>Viridiplantae</taxon>
        <taxon>Streptophyta</taxon>
        <taxon>Embryophyta</taxon>
        <taxon>Tracheophyta</taxon>
        <taxon>Spermatophyta</taxon>
        <taxon>Magnoliopsida</taxon>
        <taxon>Ranunculales</taxon>
        <taxon>Circaeasteraceae</taxon>
        <taxon>Kingdonia</taxon>
    </lineage>
</organism>
<sequence length="287" mass="31769">MDILVSDPRGSPLKRHSSSIRSSSPSSPTIRRRPRHLLPRYISLRRDRRIDRFRNLQKAGLRPNSINSSHCRSMGNCLSAVFPLLHAVNAVASGLVKVFQKLSNSLLSASMVESGNNAEKVVGVSDVVSHLALFLTLLDPALIFELGINMLYLADVPGGKPEWASASITVILTLLDRQKFLSARESIVTAVVTNLHLLDLHRQVSLFKKRLLLMVRNLRAESDRVRINDDLHSITSKSLFREELVASLVESCFQLSLPLPEQKNSGIESRVIGALAYGTGYGALNWT</sequence>
<dbReference type="EMBL" id="JACGCM010000669">
    <property type="protein sequence ID" value="KAF6169209.1"/>
    <property type="molecule type" value="Genomic_DNA"/>
</dbReference>
<dbReference type="PANTHER" id="PTHR36029">
    <property type="entry name" value="TSET COMPLEX MEMBER TSTA"/>
    <property type="match status" value="1"/>
</dbReference>
<dbReference type="InterPro" id="IPR037501">
    <property type="entry name" value="TPLATE"/>
</dbReference>
<feature type="compositionally biased region" description="Low complexity" evidence="1">
    <location>
        <begin position="19"/>
        <end position="29"/>
    </location>
</feature>
<gene>
    <name evidence="2" type="ORF">GIB67_013639</name>
</gene>
<evidence type="ECO:0000256" key="1">
    <source>
        <dbReference type="SAM" id="MobiDB-lite"/>
    </source>
</evidence>
<evidence type="ECO:0000313" key="2">
    <source>
        <dbReference type="EMBL" id="KAF6169209.1"/>
    </source>
</evidence>
<accession>A0A7J7NPV0</accession>
<dbReference type="AlphaFoldDB" id="A0A7J7NPV0"/>
<evidence type="ECO:0000313" key="3">
    <source>
        <dbReference type="Proteomes" id="UP000541444"/>
    </source>
</evidence>
<comment type="caution">
    <text evidence="2">The sequence shown here is derived from an EMBL/GenBank/DDBJ whole genome shotgun (WGS) entry which is preliminary data.</text>
</comment>
<dbReference type="GO" id="GO:0006897">
    <property type="term" value="P:endocytosis"/>
    <property type="evidence" value="ECO:0007669"/>
    <property type="project" value="InterPro"/>
</dbReference>
<reference evidence="2 3" key="1">
    <citation type="journal article" date="2020" name="IScience">
        <title>Genome Sequencing of the Endangered Kingdonia uniflora (Circaeasteraceae, Ranunculales) Reveals Potential Mechanisms of Evolutionary Specialization.</title>
        <authorList>
            <person name="Sun Y."/>
            <person name="Deng T."/>
            <person name="Zhang A."/>
            <person name="Moore M.J."/>
            <person name="Landis J.B."/>
            <person name="Lin N."/>
            <person name="Zhang H."/>
            <person name="Zhang X."/>
            <person name="Huang J."/>
            <person name="Zhang X."/>
            <person name="Sun H."/>
            <person name="Wang H."/>
        </authorList>
    </citation>
    <scope>NUCLEOTIDE SEQUENCE [LARGE SCALE GENOMIC DNA]</scope>
    <source>
        <strain evidence="2">TB1705</strain>
        <tissue evidence="2">Leaf</tissue>
    </source>
</reference>
<name>A0A7J7NPV0_9MAGN</name>
<dbReference type="PANTHER" id="PTHR36029:SF1">
    <property type="entry name" value="PROTEIN TPLATE"/>
    <property type="match status" value="1"/>
</dbReference>
<proteinExistence type="predicted"/>
<dbReference type="Proteomes" id="UP000541444">
    <property type="component" value="Unassembled WGS sequence"/>
</dbReference>
<feature type="region of interest" description="Disordered" evidence="1">
    <location>
        <begin position="1"/>
        <end position="32"/>
    </location>
</feature>